<accession>A0A838ABM8</accession>
<dbReference type="Proteomes" id="UP000582974">
    <property type="component" value="Unassembled WGS sequence"/>
</dbReference>
<proteinExistence type="predicted"/>
<dbReference type="EMBL" id="JACCKD010000004">
    <property type="protein sequence ID" value="MBA0126650.1"/>
    <property type="molecule type" value="Genomic_DNA"/>
</dbReference>
<reference evidence="2 3" key="1">
    <citation type="submission" date="2020-07" db="EMBL/GenBank/DDBJ databases">
        <title>Genome of Haloechinothrix sp.</title>
        <authorList>
            <person name="Tang S.-K."/>
            <person name="Yang L."/>
            <person name="Zhu W.-Y."/>
        </authorList>
    </citation>
    <scope>NUCLEOTIDE SEQUENCE [LARGE SCALE GENOMIC DNA]</scope>
    <source>
        <strain evidence="2 3">YIM 98757</strain>
    </source>
</reference>
<protein>
    <submittedName>
        <fullName evidence="2">Lactate utilization protein C</fullName>
    </submittedName>
</protein>
<keyword evidence="3" id="KW-1185">Reference proteome</keyword>
<feature type="domain" description="LUD" evidence="1">
    <location>
        <begin position="111"/>
        <end position="206"/>
    </location>
</feature>
<name>A0A838ABM8_9PSEU</name>
<dbReference type="PANTHER" id="PTHR43682">
    <property type="entry name" value="LACTATE UTILIZATION PROTEIN C"/>
    <property type="match status" value="1"/>
</dbReference>
<dbReference type="PANTHER" id="PTHR43682:SF1">
    <property type="entry name" value="LACTATE UTILIZATION PROTEIN C"/>
    <property type="match status" value="1"/>
</dbReference>
<comment type="caution">
    <text evidence="2">The sequence shown here is derived from an EMBL/GenBank/DDBJ whole genome shotgun (WGS) entry which is preliminary data.</text>
</comment>
<dbReference type="Pfam" id="PF02589">
    <property type="entry name" value="LUD_dom"/>
    <property type="match status" value="1"/>
</dbReference>
<evidence type="ECO:0000313" key="3">
    <source>
        <dbReference type="Proteomes" id="UP000582974"/>
    </source>
</evidence>
<sequence length="211" mass="22218">MSARSEILARVRAALADEPAVRQVPREYRQHSRDAGTADLAEMFGERLAEYTARVHRATPEHTPAEIIAEVLRARGASSAVVARGLPARWRPGTASIGLVDDTGLGIGELDRTDAAVTGCAVAIAETGTLVLDAGADQGRRAISLIPDHHVCVVRTDQIVGTVAEALAALDPLRPLTFISGPSATSDIELDRVEGVHGPRNLDVIVTPVGC</sequence>
<dbReference type="RefSeq" id="WP_180893453.1">
    <property type="nucleotide sequence ID" value="NZ_JACCKD010000004.1"/>
</dbReference>
<organism evidence="2 3">
    <name type="scientific">Haloechinothrix aidingensis</name>
    <dbReference type="NCBI Taxonomy" id="2752311"/>
    <lineage>
        <taxon>Bacteria</taxon>
        <taxon>Bacillati</taxon>
        <taxon>Actinomycetota</taxon>
        <taxon>Actinomycetes</taxon>
        <taxon>Pseudonocardiales</taxon>
        <taxon>Pseudonocardiaceae</taxon>
        <taxon>Haloechinothrix</taxon>
    </lineage>
</organism>
<dbReference type="Gene3D" id="3.40.50.10420">
    <property type="entry name" value="NagB/RpiA/CoA transferase-like"/>
    <property type="match status" value="1"/>
</dbReference>
<dbReference type="InterPro" id="IPR003741">
    <property type="entry name" value="LUD_dom"/>
</dbReference>
<gene>
    <name evidence="2" type="ORF">H0B56_13945</name>
</gene>
<evidence type="ECO:0000259" key="1">
    <source>
        <dbReference type="Pfam" id="PF02589"/>
    </source>
</evidence>
<dbReference type="SUPFAM" id="SSF100950">
    <property type="entry name" value="NagB/RpiA/CoA transferase-like"/>
    <property type="match status" value="1"/>
</dbReference>
<evidence type="ECO:0000313" key="2">
    <source>
        <dbReference type="EMBL" id="MBA0126650.1"/>
    </source>
</evidence>
<dbReference type="InterPro" id="IPR037171">
    <property type="entry name" value="NagB/RpiA_transferase-like"/>
</dbReference>
<dbReference type="InterPro" id="IPR024185">
    <property type="entry name" value="FTHF_cligase-like_sf"/>
</dbReference>
<dbReference type="AlphaFoldDB" id="A0A838ABM8"/>